<dbReference type="PROSITE" id="PS50887">
    <property type="entry name" value="GGDEF"/>
    <property type="match status" value="1"/>
</dbReference>
<evidence type="ECO:0000259" key="3">
    <source>
        <dbReference type="PROSITE" id="PS50887"/>
    </source>
</evidence>
<dbReference type="InterPro" id="IPR000160">
    <property type="entry name" value="GGDEF_dom"/>
</dbReference>
<protein>
    <recommendedName>
        <fullName evidence="1">diguanylate cyclase</fullName>
        <ecNumber evidence="1">2.7.7.65</ecNumber>
    </recommendedName>
</protein>
<comment type="caution">
    <text evidence="4">The sequence shown here is derived from an EMBL/GenBank/DDBJ whole genome shotgun (WGS) entry which is preliminary data.</text>
</comment>
<dbReference type="NCBIfam" id="TIGR00254">
    <property type="entry name" value="GGDEF"/>
    <property type="match status" value="1"/>
</dbReference>
<sequence length="360" mass="39565">MTSESPATDSPPNFDYAFTIAKKALQFVGRFRTPPTPKVYEVWYRYAEGRSPEICEQLSCAVDEANSVTTQQLEALHHQFCQPSGAELSTQISTKLGAELQELVLAIDRQMHAGEELGNSIDHANRDLTAANITPEKVKACVAEIIASNAAMQSQLDSMKDQLKLSQGQISHLQEELVASQRSTMIDPLTGVGNRRCFDALMETAIRGRHLDSADDAVLILVDLDGFKQVNDQLGHAVGDSLLKFIAAKIQSVNGNATVARYGGDEFGVFMRVTSASDALQYAEEIRSSLATHRFKHQASGQSLHQITASIGVAILRNDDSQKSWFDRADKLLYCAKENGRNCIRAERQLNRVSLAHDDA</sequence>
<dbReference type="Proteomes" id="UP001500840">
    <property type="component" value="Unassembled WGS sequence"/>
</dbReference>
<reference evidence="5" key="1">
    <citation type="journal article" date="2019" name="Int. J. Syst. Evol. Microbiol.">
        <title>The Global Catalogue of Microorganisms (GCM) 10K type strain sequencing project: providing services to taxonomists for standard genome sequencing and annotation.</title>
        <authorList>
            <consortium name="The Broad Institute Genomics Platform"/>
            <consortium name="The Broad Institute Genome Sequencing Center for Infectious Disease"/>
            <person name="Wu L."/>
            <person name="Ma J."/>
        </authorList>
    </citation>
    <scope>NUCLEOTIDE SEQUENCE [LARGE SCALE GENOMIC DNA]</scope>
    <source>
        <strain evidence="5">JCM 17759</strain>
    </source>
</reference>
<organism evidence="4 5">
    <name type="scientific">Novipirellula rosea</name>
    <dbReference type="NCBI Taxonomy" id="1031540"/>
    <lineage>
        <taxon>Bacteria</taxon>
        <taxon>Pseudomonadati</taxon>
        <taxon>Planctomycetota</taxon>
        <taxon>Planctomycetia</taxon>
        <taxon>Pirellulales</taxon>
        <taxon>Pirellulaceae</taxon>
        <taxon>Novipirellula</taxon>
    </lineage>
</organism>
<dbReference type="EC" id="2.7.7.65" evidence="1"/>
<dbReference type="InterPro" id="IPR029787">
    <property type="entry name" value="Nucleotide_cyclase"/>
</dbReference>
<feature type="domain" description="GGDEF" evidence="3">
    <location>
        <begin position="215"/>
        <end position="349"/>
    </location>
</feature>
<evidence type="ECO:0000313" key="5">
    <source>
        <dbReference type="Proteomes" id="UP001500840"/>
    </source>
</evidence>
<dbReference type="RefSeq" id="WP_339942545.1">
    <property type="nucleotide sequence ID" value="NZ_BAABGA010000050.1"/>
</dbReference>
<dbReference type="PANTHER" id="PTHR45138">
    <property type="entry name" value="REGULATORY COMPONENTS OF SENSORY TRANSDUCTION SYSTEM"/>
    <property type="match status" value="1"/>
</dbReference>
<accession>A0ABP8N533</accession>
<dbReference type="PANTHER" id="PTHR45138:SF9">
    <property type="entry name" value="DIGUANYLATE CYCLASE DGCM-RELATED"/>
    <property type="match status" value="1"/>
</dbReference>
<keyword evidence="5" id="KW-1185">Reference proteome</keyword>
<evidence type="ECO:0000313" key="4">
    <source>
        <dbReference type="EMBL" id="GAA4460566.1"/>
    </source>
</evidence>
<evidence type="ECO:0000256" key="1">
    <source>
        <dbReference type="ARBA" id="ARBA00012528"/>
    </source>
</evidence>
<gene>
    <name evidence="4" type="ORF">GCM10023156_41650</name>
</gene>
<name>A0ABP8N533_9BACT</name>
<proteinExistence type="predicted"/>
<dbReference type="EMBL" id="BAABGA010000050">
    <property type="protein sequence ID" value="GAA4460566.1"/>
    <property type="molecule type" value="Genomic_DNA"/>
</dbReference>
<dbReference type="SUPFAM" id="SSF55073">
    <property type="entry name" value="Nucleotide cyclase"/>
    <property type="match status" value="1"/>
</dbReference>
<dbReference type="CDD" id="cd01949">
    <property type="entry name" value="GGDEF"/>
    <property type="match status" value="1"/>
</dbReference>
<evidence type="ECO:0000256" key="2">
    <source>
        <dbReference type="ARBA" id="ARBA00034247"/>
    </source>
</evidence>
<dbReference type="InterPro" id="IPR043128">
    <property type="entry name" value="Rev_trsase/Diguanyl_cyclase"/>
</dbReference>
<dbReference type="Pfam" id="PF00990">
    <property type="entry name" value="GGDEF"/>
    <property type="match status" value="1"/>
</dbReference>
<dbReference type="InterPro" id="IPR050469">
    <property type="entry name" value="Diguanylate_Cyclase"/>
</dbReference>
<dbReference type="SMART" id="SM00267">
    <property type="entry name" value="GGDEF"/>
    <property type="match status" value="1"/>
</dbReference>
<comment type="catalytic activity">
    <reaction evidence="2">
        <text>2 GTP = 3',3'-c-di-GMP + 2 diphosphate</text>
        <dbReference type="Rhea" id="RHEA:24898"/>
        <dbReference type="ChEBI" id="CHEBI:33019"/>
        <dbReference type="ChEBI" id="CHEBI:37565"/>
        <dbReference type="ChEBI" id="CHEBI:58805"/>
        <dbReference type="EC" id="2.7.7.65"/>
    </reaction>
</comment>
<dbReference type="Gene3D" id="3.30.70.270">
    <property type="match status" value="1"/>
</dbReference>